<feature type="compositionally biased region" description="Polar residues" evidence="1">
    <location>
        <begin position="100"/>
        <end position="123"/>
    </location>
</feature>
<gene>
    <name evidence="2" type="ORF">RSOLAG22IIIB_11478</name>
</gene>
<dbReference type="EMBL" id="CYGV01001493">
    <property type="protein sequence ID" value="CUA74787.1"/>
    <property type="molecule type" value="Genomic_DNA"/>
</dbReference>
<name>A0A0K6G839_9AGAM</name>
<evidence type="ECO:0000313" key="3">
    <source>
        <dbReference type="Proteomes" id="UP000044841"/>
    </source>
</evidence>
<sequence length="287" mass="31884">MAVYRNDYPTSLFPVENTYTPPPVPLHIPITLEPVVGAPSDEELESAHRVARALENLANSPFFDSALSVKLSQHLFNIQFARYIQDSNQGHFTRTHENPLPQQHENNPPINASSLSSDITGQQEPRDEKPTKPGSSRRTVPHLALVGEVEPEPTSTPSSNKPDNLCATHAGPQLEEIHKQLKIISRTLLGTHSTVHRRSGSSSSDSYKLMNDKGELPWVQHLPEIYTSTPRAFSPSITDKVLVGYLRFYDVGTNLIEEGTGNLKPDKKEDAQSLLAYYLYHGHPPVS</sequence>
<dbReference type="Proteomes" id="UP000044841">
    <property type="component" value="Unassembled WGS sequence"/>
</dbReference>
<keyword evidence="3" id="KW-1185">Reference proteome</keyword>
<feature type="region of interest" description="Disordered" evidence="1">
    <location>
        <begin position="91"/>
        <end position="141"/>
    </location>
</feature>
<dbReference type="AlphaFoldDB" id="A0A0K6G839"/>
<evidence type="ECO:0000313" key="2">
    <source>
        <dbReference type="EMBL" id="CUA74787.1"/>
    </source>
</evidence>
<organism evidence="2 3">
    <name type="scientific">Rhizoctonia solani</name>
    <dbReference type="NCBI Taxonomy" id="456999"/>
    <lineage>
        <taxon>Eukaryota</taxon>
        <taxon>Fungi</taxon>
        <taxon>Dikarya</taxon>
        <taxon>Basidiomycota</taxon>
        <taxon>Agaricomycotina</taxon>
        <taxon>Agaricomycetes</taxon>
        <taxon>Cantharellales</taxon>
        <taxon>Ceratobasidiaceae</taxon>
        <taxon>Rhizoctonia</taxon>
    </lineage>
</organism>
<proteinExistence type="predicted"/>
<reference evidence="2 3" key="1">
    <citation type="submission" date="2015-07" db="EMBL/GenBank/DDBJ databases">
        <authorList>
            <person name="Noorani M."/>
        </authorList>
    </citation>
    <scope>NUCLEOTIDE SEQUENCE [LARGE SCALE GENOMIC DNA]</scope>
    <source>
        <strain evidence="2">BBA 69670</strain>
    </source>
</reference>
<accession>A0A0K6G839</accession>
<evidence type="ECO:0000256" key="1">
    <source>
        <dbReference type="SAM" id="MobiDB-lite"/>
    </source>
</evidence>
<protein>
    <submittedName>
        <fullName evidence="2">Uncharacterized protein</fullName>
    </submittedName>
</protein>